<dbReference type="SUPFAM" id="SSF160104">
    <property type="entry name" value="Acetoacetate decarboxylase-like"/>
    <property type="match status" value="1"/>
</dbReference>
<gene>
    <name evidence="1" type="ORF">PCASD_07107</name>
</gene>
<dbReference type="PANTHER" id="PTHR40518">
    <property type="entry name" value="ACETOACETATE DECARBOXYLASE"/>
    <property type="match status" value="1"/>
</dbReference>
<dbReference type="EMBL" id="PGCI01000054">
    <property type="protein sequence ID" value="PLW44792.1"/>
    <property type="molecule type" value="Genomic_DNA"/>
</dbReference>
<reference evidence="1 2" key="1">
    <citation type="submission" date="2017-11" db="EMBL/GenBank/DDBJ databases">
        <title>De novo assembly and phasing of dikaryotic genomes from two isolates of Puccinia coronata f. sp. avenae, the causal agent of oat crown rust.</title>
        <authorList>
            <person name="Miller M.E."/>
            <person name="Zhang Y."/>
            <person name="Omidvar V."/>
            <person name="Sperschneider J."/>
            <person name="Schwessinger B."/>
            <person name="Raley C."/>
            <person name="Palmer J.M."/>
            <person name="Garnica D."/>
            <person name="Upadhyaya N."/>
            <person name="Rathjen J."/>
            <person name="Taylor J.M."/>
            <person name="Park R.F."/>
            <person name="Dodds P.N."/>
            <person name="Hirsch C.D."/>
            <person name="Kianian S.F."/>
            <person name="Figueroa M."/>
        </authorList>
    </citation>
    <scope>NUCLEOTIDE SEQUENCE [LARGE SCALE GENOMIC DNA]</scope>
    <source>
        <strain evidence="1">12SD80</strain>
    </source>
</reference>
<dbReference type="Gene3D" id="2.40.400.10">
    <property type="entry name" value="Acetoacetate decarboxylase-like"/>
    <property type="match status" value="1"/>
</dbReference>
<proteinExistence type="predicted"/>
<accession>A0A2N5V451</accession>
<dbReference type="Proteomes" id="UP000235392">
    <property type="component" value="Unassembled WGS sequence"/>
</dbReference>
<name>A0A2N5V451_9BASI</name>
<evidence type="ECO:0000313" key="2">
    <source>
        <dbReference type="Proteomes" id="UP000235392"/>
    </source>
</evidence>
<sequence>MQETQHSTIYASTKSDLSSCETYSPFTHRPPPWYMQGEGWWMVLSLLRPSRKLLKHVKHLLDEESSSSGPAPSDSFRPHKGFRGGIGNVQIIRYDTSPVGPYDELLIIPSAFKPPSESIDQSPGLRITQLYVSTLESVLNGRRNWNTPKKLARFEFTEVVGCSNKIKLEVYALRSFGFTPFASSTGWYFEPNFYETPFFNVIMDRHLPSVNIPVKLKQLPMLDLPLLQPPLQAADPLDPQSPEINCGMIGTSEWKRTRFDLKGSCGLCSFTGNLSGRKGQFSDGDHFPDIQPYRLGIHFPRVYLKVPAPTLLSTPEPGPQINKKSFKIRKTIHSYMPSFPIKRFD</sequence>
<protein>
    <submittedName>
        <fullName evidence="1">Uncharacterized protein</fullName>
    </submittedName>
</protein>
<comment type="caution">
    <text evidence="1">The sequence shown here is derived from an EMBL/GenBank/DDBJ whole genome shotgun (WGS) entry which is preliminary data.</text>
</comment>
<dbReference type="InterPro" id="IPR023375">
    <property type="entry name" value="ADC_dom_sf"/>
</dbReference>
<dbReference type="AlphaFoldDB" id="A0A2N5V451"/>
<evidence type="ECO:0000313" key="1">
    <source>
        <dbReference type="EMBL" id="PLW44792.1"/>
    </source>
</evidence>
<dbReference type="PANTHER" id="PTHR40518:SF1">
    <property type="entry name" value="ACETOACETATE DECARBOXYLASE"/>
    <property type="match status" value="1"/>
</dbReference>
<organism evidence="1 2">
    <name type="scientific">Puccinia coronata f. sp. avenae</name>
    <dbReference type="NCBI Taxonomy" id="200324"/>
    <lineage>
        <taxon>Eukaryota</taxon>
        <taxon>Fungi</taxon>
        <taxon>Dikarya</taxon>
        <taxon>Basidiomycota</taxon>
        <taxon>Pucciniomycotina</taxon>
        <taxon>Pucciniomycetes</taxon>
        <taxon>Pucciniales</taxon>
        <taxon>Pucciniaceae</taxon>
        <taxon>Puccinia</taxon>
    </lineage>
</organism>